<evidence type="ECO:0000313" key="4">
    <source>
        <dbReference type="Proteomes" id="UP000886657"/>
    </source>
</evidence>
<dbReference type="CDD" id="cd01298">
    <property type="entry name" value="ATZ_TRZ_like"/>
    <property type="match status" value="1"/>
</dbReference>
<dbReference type="InterPro" id="IPR050287">
    <property type="entry name" value="MTA/SAH_deaminase"/>
</dbReference>
<dbReference type="Gene3D" id="3.20.20.140">
    <property type="entry name" value="Metal-dependent hydrolases"/>
    <property type="match status" value="1"/>
</dbReference>
<evidence type="ECO:0000313" key="3">
    <source>
        <dbReference type="EMBL" id="MBK9796398.1"/>
    </source>
</evidence>
<keyword evidence="1" id="KW-0378">Hydrolase</keyword>
<protein>
    <submittedName>
        <fullName evidence="3">Aminohydrolase SsnA</fullName>
    </submittedName>
</protein>
<comment type="caution">
    <text evidence="3">The sequence shown here is derived from an EMBL/GenBank/DDBJ whole genome shotgun (WGS) entry which is preliminary data.</text>
</comment>
<dbReference type="InterPro" id="IPR006680">
    <property type="entry name" value="Amidohydro-rel"/>
</dbReference>
<reference evidence="3" key="1">
    <citation type="submission" date="2020-10" db="EMBL/GenBank/DDBJ databases">
        <title>Connecting structure to function with the recovery of over 1000 high-quality activated sludge metagenome-assembled genomes encoding full-length rRNA genes using long-read sequencing.</title>
        <authorList>
            <person name="Singleton C.M."/>
            <person name="Petriglieri F."/>
            <person name="Kristensen J.M."/>
            <person name="Kirkegaard R.H."/>
            <person name="Michaelsen T.Y."/>
            <person name="Andersen M.H."/>
            <person name="Karst S.M."/>
            <person name="Dueholm M.S."/>
            <person name="Nielsen P.H."/>
            <person name="Albertsen M."/>
        </authorList>
    </citation>
    <scope>NUCLEOTIDE SEQUENCE</scope>
    <source>
        <strain evidence="3">Skiv_18-Q3-R9-52_MAXAC.067</strain>
    </source>
</reference>
<dbReference type="Gene3D" id="2.30.40.10">
    <property type="entry name" value="Urease, subunit C, domain 1"/>
    <property type="match status" value="1"/>
</dbReference>
<dbReference type="NCBIfam" id="TIGR03314">
    <property type="entry name" value="Se_ssnA"/>
    <property type="match status" value="1"/>
</dbReference>
<dbReference type="Proteomes" id="UP000886657">
    <property type="component" value="Unassembled WGS sequence"/>
</dbReference>
<dbReference type="SUPFAM" id="SSF51556">
    <property type="entry name" value="Metallo-dependent hydrolases"/>
    <property type="match status" value="1"/>
</dbReference>
<dbReference type="InterPro" id="IPR032466">
    <property type="entry name" value="Metal_Hydrolase"/>
</dbReference>
<evidence type="ECO:0000259" key="2">
    <source>
        <dbReference type="Pfam" id="PF01979"/>
    </source>
</evidence>
<dbReference type="GO" id="GO:0016810">
    <property type="term" value="F:hydrolase activity, acting on carbon-nitrogen (but not peptide) bonds"/>
    <property type="evidence" value="ECO:0007669"/>
    <property type="project" value="InterPro"/>
</dbReference>
<evidence type="ECO:0000256" key="1">
    <source>
        <dbReference type="ARBA" id="ARBA00022801"/>
    </source>
</evidence>
<dbReference type="PANTHER" id="PTHR43794:SF11">
    <property type="entry name" value="AMIDOHYDROLASE-RELATED DOMAIN-CONTAINING PROTEIN"/>
    <property type="match status" value="1"/>
</dbReference>
<dbReference type="InterPro" id="IPR017700">
    <property type="entry name" value="Aminohydrolase_SsnA"/>
</dbReference>
<gene>
    <name evidence="3" type="primary">ssnA</name>
    <name evidence="3" type="ORF">IPP58_07850</name>
</gene>
<organism evidence="3 4">
    <name type="scientific">Candidatus Geothrix skivensis</name>
    <dbReference type="NCBI Taxonomy" id="2954439"/>
    <lineage>
        <taxon>Bacteria</taxon>
        <taxon>Pseudomonadati</taxon>
        <taxon>Acidobacteriota</taxon>
        <taxon>Holophagae</taxon>
        <taxon>Holophagales</taxon>
        <taxon>Holophagaceae</taxon>
        <taxon>Geothrix</taxon>
    </lineage>
</organism>
<dbReference type="InterPro" id="IPR011059">
    <property type="entry name" value="Metal-dep_hydrolase_composite"/>
</dbReference>
<accession>A0A9D7XI72</accession>
<sequence length="443" mass="47436">MSTRILIHNGTILTFSAPYPVLEGQALLIEGGRIARIAPKAAIPGPFDKVIDAGGQVLMPGLINAHMHFYSTLVRGLGKMAPSASFQEVLDNLWWRLDRKLSLDDVEVSAQVVLLDAIRKGTTTLVDHHASPFAVTGSLDRIADAVKASGLRACLCYEVSDRDGGAIATEGLEENARFARRCAAEQDPQLRALFGLHAAFTLTDETLDRAAELGRDLGIGFHVHVAEAASDVAANLEQHGLTPTARLHAHGLLGPNSIAAHAVHVTDADIDLLAATGTFVAHNPQSNLNNAVGIADLLRLTGRGARVGLGTDAMTVNMLEEVRVALWAQHLRQANPSCAFMEVANTLFVRNPELASQLWGFPLGTLQEGAAADLILVDYHPPTPLNDETVLGHLIFGLSQATVDTTICGGRVLMEGKRLTLDLDEAALAARSRALATRLWERF</sequence>
<name>A0A9D7XI72_9BACT</name>
<dbReference type="EMBL" id="JADKIO010000006">
    <property type="protein sequence ID" value="MBK9796398.1"/>
    <property type="molecule type" value="Genomic_DNA"/>
</dbReference>
<proteinExistence type="predicted"/>
<dbReference type="AlphaFoldDB" id="A0A9D7XI72"/>
<dbReference type="Pfam" id="PF01979">
    <property type="entry name" value="Amidohydro_1"/>
    <property type="match status" value="1"/>
</dbReference>
<dbReference type="PANTHER" id="PTHR43794">
    <property type="entry name" value="AMINOHYDROLASE SSNA-RELATED"/>
    <property type="match status" value="1"/>
</dbReference>
<dbReference type="NCBIfam" id="NF005540">
    <property type="entry name" value="PRK07203.1"/>
    <property type="match status" value="1"/>
</dbReference>
<feature type="domain" description="Amidohydrolase-related" evidence="2">
    <location>
        <begin position="57"/>
        <end position="412"/>
    </location>
</feature>
<dbReference type="SUPFAM" id="SSF51338">
    <property type="entry name" value="Composite domain of metallo-dependent hydrolases"/>
    <property type="match status" value="1"/>
</dbReference>